<dbReference type="EMBL" id="BLXT01007525">
    <property type="protein sequence ID" value="GFO39829.1"/>
    <property type="molecule type" value="Genomic_DNA"/>
</dbReference>
<protein>
    <submittedName>
        <fullName evidence="1">Uncharacterized protein</fullName>
    </submittedName>
</protein>
<accession>A0AAV4D6L4</accession>
<dbReference type="AlphaFoldDB" id="A0AAV4D6L4"/>
<evidence type="ECO:0000313" key="2">
    <source>
        <dbReference type="Proteomes" id="UP000735302"/>
    </source>
</evidence>
<keyword evidence="2" id="KW-1185">Reference proteome</keyword>
<proteinExistence type="predicted"/>
<dbReference type="Proteomes" id="UP000735302">
    <property type="component" value="Unassembled WGS sequence"/>
</dbReference>
<sequence length="83" mass="9664">MNTRRFVRSFPNPRVIHDLDLIRDFLASGEGNREKFLCLWQSAIGEQNFVLVIRKGAQFFRHETCIILCDIYGVVSDCAYLHC</sequence>
<reference evidence="1 2" key="1">
    <citation type="journal article" date="2021" name="Elife">
        <title>Chloroplast acquisition without the gene transfer in kleptoplastic sea slugs, Plakobranchus ocellatus.</title>
        <authorList>
            <person name="Maeda T."/>
            <person name="Takahashi S."/>
            <person name="Yoshida T."/>
            <person name="Shimamura S."/>
            <person name="Takaki Y."/>
            <person name="Nagai Y."/>
            <person name="Toyoda A."/>
            <person name="Suzuki Y."/>
            <person name="Arimoto A."/>
            <person name="Ishii H."/>
            <person name="Satoh N."/>
            <person name="Nishiyama T."/>
            <person name="Hasebe M."/>
            <person name="Maruyama T."/>
            <person name="Minagawa J."/>
            <person name="Obokata J."/>
            <person name="Shigenobu S."/>
        </authorList>
    </citation>
    <scope>NUCLEOTIDE SEQUENCE [LARGE SCALE GENOMIC DNA]</scope>
</reference>
<comment type="caution">
    <text evidence="1">The sequence shown here is derived from an EMBL/GenBank/DDBJ whole genome shotgun (WGS) entry which is preliminary data.</text>
</comment>
<name>A0AAV4D6L4_9GAST</name>
<gene>
    <name evidence="1" type="ORF">PoB_006633400</name>
</gene>
<evidence type="ECO:0000313" key="1">
    <source>
        <dbReference type="EMBL" id="GFO39829.1"/>
    </source>
</evidence>
<organism evidence="1 2">
    <name type="scientific">Plakobranchus ocellatus</name>
    <dbReference type="NCBI Taxonomy" id="259542"/>
    <lineage>
        <taxon>Eukaryota</taxon>
        <taxon>Metazoa</taxon>
        <taxon>Spiralia</taxon>
        <taxon>Lophotrochozoa</taxon>
        <taxon>Mollusca</taxon>
        <taxon>Gastropoda</taxon>
        <taxon>Heterobranchia</taxon>
        <taxon>Euthyneura</taxon>
        <taxon>Panpulmonata</taxon>
        <taxon>Sacoglossa</taxon>
        <taxon>Placobranchoidea</taxon>
        <taxon>Plakobranchidae</taxon>
        <taxon>Plakobranchus</taxon>
    </lineage>
</organism>